<evidence type="ECO:0000259" key="1">
    <source>
        <dbReference type="Pfam" id="PF12705"/>
    </source>
</evidence>
<sequence>MASEWGNRSPVAVEVPFEAVLGGVLIRGRIDAVYEINGRFEVIDWKTGATTLGESAAVQLAVYRLAWAKLKGIDPALVSAAFHYVPISKTDRPADLLSEAQLIALITGAS</sequence>
<dbReference type="InterPro" id="IPR038726">
    <property type="entry name" value="PDDEXK_AddAB-type"/>
</dbReference>
<accession>A0A6J7KZS4</accession>
<dbReference type="InterPro" id="IPR011604">
    <property type="entry name" value="PDDEXK-like_dom_sf"/>
</dbReference>
<dbReference type="InterPro" id="IPR011335">
    <property type="entry name" value="Restrct_endonuc-II-like"/>
</dbReference>
<dbReference type="Pfam" id="PF12705">
    <property type="entry name" value="PDDEXK_1"/>
    <property type="match status" value="1"/>
</dbReference>
<protein>
    <submittedName>
        <fullName evidence="2">Unannotated protein</fullName>
    </submittedName>
</protein>
<proteinExistence type="predicted"/>
<reference evidence="2" key="1">
    <citation type="submission" date="2020-05" db="EMBL/GenBank/DDBJ databases">
        <authorList>
            <person name="Chiriac C."/>
            <person name="Salcher M."/>
            <person name="Ghai R."/>
            <person name="Kavagutti S V."/>
        </authorList>
    </citation>
    <scope>NUCLEOTIDE SEQUENCE</scope>
</reference>
<dbReference type="SUPFAM" id="SSF52980">
    <property type="entry name" value="Restriction endonuclease-like"/>
    <property type="match status" value="1"/>
</dbReference>
<organism evidence="2">
    <name type="scientific">freshwater metagenome</name>
    <dbReference type="NCBI Taxonomy" id="449393"/>
    <lineage>
        <taxon>unclassified sequences</taxon>
        <taxon>metagenomes</taxon>
        <taxon>ecological metagenomes</taxon>
    </lineage>
</organism>
<name>A0A6J7KZS4_9ZZZZ</name>
<dbReference type="AlphaFoldDB" id="A0A6J7KZS4"/>
<dbReference type="Gene3D" id="3.90.320.10">
    <property type="match status" value="1"/>
</dbReference>
<feature type="domain" description="PD-(D/E)XK endonuclease-like" evidence="1">
    <location>
        <begin position="8"/>
        <end position="87"/>
    </location>
</feature>
<gene>
    <name evidence="2" type="ORF">UFOPK3861_00805</name>
</gene>
<evidence type="ECO:0000313" key="2">
    <source>
        <dbReference type="EMBL" id="CAB4961287.1"/>
    </source>
</evidence>
<dbReference type="EMBL" id="CAFBNQ010000090">
    <property type="protein sequence ID" value="CAB4961287.1"/>
    <property type="molecule type" value="Genomic_DNA"/>
</dbReference>